<dbReference type="EMBL" id="AOHZ01000015">
    <property type="protein sequence ID" value="ELY61121.1"/>
    <property type="molecule type" value="Genomic_DNA"/>
</dbReference>
<reference evidence="3 4" key="1">
    <citation type="journal article" date="2014" name="PLoS Genet.">
        <title>Phylogenetically driven sequencing of extremely halophilic archaea reveals strategies for static and dynamic osmo-response.</title>
        <authorList>
            <person name="Becker E.A."/>
            <person name="Seitzer P.M."/>
            <person name="Tritt A."/>
            <person name="Larsen D."/>
            <person name="Krusor M."/>
            <person name="Yao A.I."/>
            <person name="Wu D."/>
            <person name="Madern D."/>
            <person name="Eisen J.A."/>
            <person name="Darling A.E."/>
            <person name="Facciotti M.T."/>
        </authorList>
    </citation>
    <scope>NUCLEOTIDE SEQUENCE [LARGE SCALE GENOMIC DNA]</scope>
    <source>
        <strain evidence="3 4">JCM 12255</strain>
    </source>
</reference>
<dbReference type="SUPFAM" id="SSF53649">
    <property type="entry name" value="Alkaline phosphatase-like"/>
    <property type="match status" value="1"/>
</dbReference>
<keyword evidence="4" id="KW-1185">Reference proteome</keyword>
<dbReference type="PATRIC" id="fig|1227499.3.peg.692"/>
<feature type="region of interest" description="Disordered" evidence="1">
    <location>
        <begin position="458"/>
        <end position="487"/>
    </location>
</feature>
<dbReference type="PANTHER" id="PTHR43751:SF3">
    <property type="entry name" value="SULFATASE N-TERMINAL DOMAIN-CONTAINING PROTEIN"/>
    <property type="match status" value="1"/>
</dbReference>
<dbReference type="OrthoDB" id="102174at2157"/>
<organism evidence="3 4">
    <name type="scientific">Natronolimnohabitans innermongolicus JCM 12255</name>
    <dbReference type="NCBI Taxonomy" id="1227499"/>
    <lineage>
        <taxon>Archaea</taxon>
        <taxon>Methanobacteriati</taxon>
        <taxon>Methanobacteriota</taxon>
        <taxon>Stenosarchaea group</taxon>
        <taxon>Halobacteria</taxon>
        <taxon>Halobacteriales</taxon>
        <taxon>Natrialbaceae</taxon>
        <taxon>Natronolimnohabitans</taxon>
    </lineage>
</organism>
<evidence type="ECO:0000256" key="1">
    <source>
        <dbReference type="SAM" id="MobiDB-lite"/>
    </source>
</evidence>
<dbReference type="InterPro" id="IPR000917">
    <property type="entry name" value="Sulfatase_N"/>
</dbReference>
<feature type="domain" description="Sulfatase N-terminal" evidence="2">
    <location>
        <begin position="4"/>
        <end position="349"/>
    </location>
</feature>
<evidence type="ECO:0000313" key="4">
    <source>
        <dbReference type="Proteomes" id="UP000011602"/>
    </source>
</evidence>
<dbReference type="InterPro" id="IPR017850">
    <property type="entry name" value="Alkaline_phosphatase_core_sf"/>
</dbReference>
<dbReference type="PANTHER" id="PTHR43751">
    <property type="entry name" value="SULFATASE"/>
    <property type="match status" value="1"/>
</dbReference>
<accession>L9XI93</accession>
<feature type="compositionally biased region" description="Basic and acidic residues" evidence="1">
    <location>
        <begin position="475"/>
        <end position="487"/>
    </location>
</feature>
<dbReference type="Pfam" id="PF00884">
    <property type="entry name" value="Sulfatase"/>
    <property type="match status" value="1"/>
</dbReference>
<sequence>MSKPNIVLIVMDTARASTVLENRDVMPNLHQIADDGVTFTNAFTTGPWTLPSHASMFTGQYTSDHGTYADSRYFDPDVPTVAERVQEQGYQTVAFSNNMWVNPEFGFDRGFEDFITSWQLFEGGADLATIAKENRGTVSQALAVGKELFSRDGYKTFCNALYTQLFRKRYDDGAYLTNYRIKRWFKKQRDADRPFFLFANYLEPHLEYRPPRGYRSEFFDSDADYEFATSVNQDPWAYIAGNEEMDERDFEALKSLYRSELRYLDHRIGKLYDWLDERGELENTALFVVGDHGENIGEHGLMDHQYCLYDTLLHVPLIARYPETFDSGSNRTDLVEVKDLYATFMDLAGETVSEHSTNGSQSLIKETDREAAFAEYMVPQPSMTSLEERIDGLSESVRQYDRGLRAIRTKEWKFIKGTDGGNELYNICEDPNENQNIAAEHPEIHGELASQIKNQLGDCMLPSSSDSNTDADVEQGTKQRLEDLGYL</sequence>
<dbReference type="RefSeq" id="WP_007257979.1">
    <property type="nucleotide sequence ID" value="NZ_AOHZ01000015.1"/>
</dbReference>
<gene>
    <name evidence="3" type="ORF">C493_03345</name>
</gene>
<evidence type="ECO:0000313" key="3">
    <source>
        <dbReference type="EMBL" id="ELY61121.1"/>
    </source>
</evidence>
<dbReference type="Proteomes" id="UP000011602">
    <property type="component" value="Unassembled WGS sequence"/>
</dbReference>
<dbReference type="CDD" id="cd16148">
    <property type="entry name" value="sulfatase_like"/>
    <property type="match status" value="1"/>
</dbReference>
<name>L9XI93_9EURY</name>
<dbReference type="AlphaFoldDB" id="L9XI93"/>
<protein>
    <submittedName>
        <fullName evidence="3">Putative sulfatase</fullName>
    </submittedName>
</protein>
<proteinExistence type="predicted"/>
<dbReference type="eggNOG" id="arCOG02787">
    <property type="taxonomic scope" value="Archaea"/>
</dbReference>
<evidence type="ECO:0000259" key="2">
    <source>
        <dbReference type="Pfam" id="PF00884"/>
    </source>
</evidence>
<comment type="caution">
    <text evidence="3">The sequence shown here is derived from an EMBL/GenBank/DDBJ whole genome shotgun (WGS) entry which is preliminary data.</text>
</comment>
<dbReference type="Gene3D" id="3.40.720.10">
    <property type="entry name" value="Alkaline Phosphatase, subunit A"/>
    <property type="match status" value="1"/>
</dbReference>
<dbReference type="InterPro" id="IPR052701">
    <property type="entry name" value="GAG_Ulvan_Degrading_Sulfatases"/>
</dbReference>
<dbReference type="STRING" id="1227499.C493_03345"/>